<name>A0A420TM40_GIBIN</name>
<evidence type="ECO:0000256" key="1">
    <source>
        <dbReference type="SAM" id="MobiDB-lite"/>
    </source>
</evidence>
<gene>
    <name evidence="2" type="ORF">BFJ72_g4980</name>
</gene>
<comment type="caution">
    <text evidence="2">The sequence shown here is derived from an EMBL/GenBank/DDBJ whole genome shotgun (WGS) entry which is preliminary data.</text>
</comment>
<dbReference type="AlphaFoldDB" id="A0A420TM40"/>
<feature type="region of interest" description="Disordered" evidence="1">
    <location>
        <begin position="35"/>
        <end position="65"/>
    </location>
</feature>
<evidence type="ECO:0008006" key="4">
    <source>
        <dbReference type="Google" id="ProtNLM"/>
    </source>
</evidence>
<sequence length="383" mass="43266">MAELADMWSVPELVDDNVESGALVKTLSPTDEVVNGNAAEERFLGKKLKKKKEKKEKKKTKKEKCPSVNSQDTIFAEEFLAVEPVTATEGQEPLVAVPEELNIQETAMPEEDPVLEVESVHGPSAESPFSGHINGVIERDIPPPAPEPQELIYLPFSAQHKLMVHLQERLETICFSFAQRVLPQALKSRGWDCPEMVQLHLWMQDPVFQHYMEQNVPDMERRLQIIRLVIEIRRCAVDRKRIDTTVLEALLSSALDLAKVLEEQSSVDELEQLRESVIQTTLRLAEEIQVMQARHETRLQEITAARARLDIMEERAKALLSKRLEKSRSAANGRIIMLIREAGCSTPKAALPGGSTTRSCLDWMNDLESSLTLGEDDREDFID</sequence>
<evidence type="ECO:0000313" key="2">
    <source>
        <dbReference type="EMBL" id="RKL42601.1"/>
    </source>
</evidence>
<accession>A0A420TM40</accession>
<dbReference type="Proteomes" id="UP000283569">
    <property type="component" value="Unassembled WGS sequence"/>
</dbReference>
<reference evidence="2 3" key="1">
    <citation type="journal article" date="2018" name="Sci. Rep.">
        <title>Characterisation of pathogen-specific regions and novel effector candidates in Fusarium oxysporum f. sp. cepae.</title>
        <authorList>
            <person name="Armitage A.D."/>
            <person name="Taylor A."/>
            <person name="Sobczyk M.K."/>
            <person name="Baxter L."/>
            <person name="Greenfield B.P."/>
            <person name="Bates H.J."/>
            <person name="Wilson F."/>
            <person name="Jackson A.C."/>
            <person name="Ott S."/>
            <person name="Harrison R.J."/>
            <person name="Clarkson J.P."/>
        </authorList>
    </citation>
    <scope>NUCLEOTIDE SEQUENCE [LARGE SCALE GENOMIC DNA]</scope>
    <source>
        <strain evidence="2 3">Fp_A8</strain>
    </source>
</reference>
<dbReference type="EMBL" id="MRDB01000013">
    <property type="protein sequence ID" value="RKL42601.1"/>
    <property type="molecule type" value="Genomic_DNA"/>
</dbReference>
<organism evidence="2 3">
    <name type="scientific">Gibberella intermedia</name>
    <name type="common">Bulb rot disease fungus</name>
    <name type="synonym">Fusarium proliferatum</name>
    <dbReference type="NCBI Taxonomy" id="948311"/>
    <lineage>
        <taxon>Eukaryota</taxon>
        <taxon>Fungi</taxon>
        <taxon>Dikarya</taxon>
        <taxon>Ascomycota</taxon>
        <taxon>Pezizomycotina</taxon>
        <taxon>Sordariomycetes</taxon>
        <taxon>Hypocreomycetidae</taxon>
        <taxon>Hypocreales</taxon>
        <taxon>Nectriaceae</taxon>
        <taxon>Fusarium</taxon>
        <taxon>Fusarium fujikuroi species complex</taxon>
    </lineage>
</organism>
<proteinExistence type="predicted"/>
<evidence type="ECO:0000313" key="3">
    <source>
        <dbReference type="Proteomes" id="UP000283569"/>
    </source>
</evidence>
<feature type="compositionally biased region" description="Basic residues" evidence="1">
    <location>
        <begin position="45"/>
        <end position="62"/>
    </location>
</feature>
<protein>
    <recommendedName>
        <fullName evidence="4">Ubiquinol-cytochrome-c reductase cytochrome c1</fullName>
    </recommendedName>
</protein>